<dbReference type="GO" id="GO:0016757">
    <property type="term" value="F:glycosyltransferase activity"/>
    <property type="evidence" value="ECO:0007669"/>
    <property type="project" value="UniProtKB-KW"/>
</dbReference>
<dbReference type="EMBL" id="JRWG01000004">
    <property type="protein sequence ID" value="KXN99097.1"/>
    <property type="molecule type" value="Genomic_DNA"/>
</dbReference>
<sequence>MIWAVLIVFAAYFISMAAIVYGFKKIAPFSSETEKSKTRFSLIIPFRNEAENLQALLESIKKLKYDSELLEIIFVNDASEDNSETIIFEAIEKSKFSIKLIQNKRISNSPKKDAVTKAIKNSTFEWVVTTDADCEVPENWLKTLDAFIQKNNAVMVCGPVIYKSSGSFIESFQQLDGMSLQAVTIGSFGLNNPLLSNGANLAYKKEAFLKVNGFSGNDHIASGDDIFLLEKMKKAFPKQVHFLKSKEAIVSTKPQKKWKDVINQRIRWASKTSKQKNTASMFLGILVFLVNVSLLAIPFLMAFNPQNLFVYILLLSAKIIADYLVIRQVAVFFSEKIVLWKFLWLPFLYATIVLVVVFGSFGGNYSWKGRSFEKQ</sequence>
<feature type="transmembrane region" description="Helical" evidence="4">
    <location>
        <begin position="281"/>
        <end position="302"/>
    </location>
</feature>
<evidence type="ECO:0000256" key="3">
    <source>
        <dbReference type="ARBA" id="ARBA00022679"/>
    </source>
</evidence>
<proteinExistence type="inferred from homology"/>
<dbReference type="InterPro" id="IPR001173">
    <property type="entry name" value="Glyco_trans_2-like"/>
</dbReference>
<dbReference type="Gene3D" id="3.90.550.10">
    <property type="entry name" value="Spore Coat Polysaccharide Biosynthesis Protein SpsA, Chain A"/>
    <property type="match status" value="1"/>
</dbReference>
<feature type="domain" description="Glycosyltransferase 2-like" evidence="5">
    <location>
        <begin position="41"/>
        <end position="174"/>
    </location>
</feature>
<keyword evidence="4" id="KW-0812">Transmembrane</keyword>
<comment type="similarity">
    <text evidence="1">Belongs to the glycosyltransferase 2 family.</text>
</comment>
<dbReference type="SUPFAM" id="SSF53448">
    <property type="entry name" value="Nucleotide-diphospho-sugar transferases"/>
    <property type="match status" value="1"/>
</dbReference>
<dbReference type="PATRIC" id="fig|1548749.3.peg.1788"/>
<dbReference type="STRING" id="1548749.LS48_08505"/>
<accession>A0A137RHY1</accession>
<keyword evidence="7" id="KW-1185">Reference proteome</keyword>
<keyword evidence="4" id="KW-1133">Transmembrane helix</keyword>
<reference evidence="7" key="1">
    <citation type="submission" date="2014-10" db="EMBL/GenBank/DDBJ databases">
        <title>Genome sequencing of Vitellibacter sp. D-24.</title>
        <authorList>
            <person name="Thevarajoo S."/>
            <person name="Selvaratnam C."/>
            <person name="Goh K.M."/>
            <person name="Chong C.S."/>
        </authorList>
    </citation>
    <scope>NUCLEOTIDE SEQUENCE [LARGE SCALE GENOMIC DNA]</scope>
    <source>
        <strain evidence="7">D-24</strain>
    </source>
</reference>
<evidence type="ECO:0000313" key="6">
    <source>
        <dbReference type="EMBL" id="KXN99097.1"/>
    </source>
</evidence>
<dbReference type="CDD" id="cd04192">
    <property type="entry name" value="GT_2_like_e"/>
    <property type="match status" value="1"/>
</dbReference>
<evidence type="ECO:0000256" key="4">
    <source>
        <dbReference type="SAM" id="Phobius"/>
    </source>
</evidence>
<feature type="transmembrane region" description="Helical" evidence="4">
    <location>
        <begin position="338"/>
        <end position="361"/>
    </location>
</feature>
<reference evidence="6 7" key="2">
    <citation type="journal article" date="2016" name="Int. J. Syst. Evol. Microbiol.">
        <title>Vitellibacter aquimaris sp. nov., a marine bacterium isolated from seawater.</title>
        <authorList>
            <person name="Thevarajoo S."/>
            <person name="Selvaratnam C."/>
            <person name="Goh K.M."/>
            <person name="Hong K.W."/>
            <person name="Chan X.Y."/>
            <person name="Chan K.G."/>
            <person name="Chong C.S."/>
        </authorList>
    </citation>
    <scope>NUCLEOTIDE SEQUENCE [LARGE SCALE GENOMIC DNA]</scope>
    <source>
        <strain evidence="6 7">D-24</strain>
    </source>
</reference>
<comment type="caution">
    <text evidence="6">The sequence shown here is derived from an EMBL/GenBank/DDBJ whole genome shotgun (WGS) entry which is preliminary data.</text>
</comment>
<dbReference type="PANTHER" id="PTHR43630">
    <property type="entry name" value="POLY-BETA-1,6-N-ACETYL-D-GLUCOSAMINE SYNTHASE"/>
    <property type="match status" value="1"/>
</dbReference>
<name>A0A137RHY1_9FLAO</name>
<dbReference type="AlphaFoldDB" id="A0A137RHY1"/>
<evidence type="ECO:0000256" key="2">
    <source>
        <dbReference type="ARBA" id="ARBA00022676"/>
    </source>
</evidence>
<organism evidence="6 7">
    <name type="scientific">Aequorivita aquimaris</name>
    <dbReference type="NCBI Taxonomy" id="1548749"/>
    <lineage>
        <taxon>Bacteria</taxon>
        <taxon>Pseudomonadati</taxon>
        <taxon>Bacteroidota</taxon>
        <taxon>Flavobacteriia</taxon>
        <taxon>Flavobacteriales</taxon>
        <taxon>Flavobacteriaceae</taxon>
        <taxon>Aequorivita</taxon>
    </lineage>
</organism>
<dbReference type="PANTHER" id="PTHR43630:SF1">
    <property type="entry name" value="POLY-BETA-1,6-N-ACETYL-D-GLUCOSAMINE SYNTHASE"/>
    <property type="match status" value="1"/>
</dbReference>
<evidence type="ECO:0000259" key="5">
    <source>
        <dbReference type="Pfam" id="PF00535"/>
    </source>
</evidence>
<keyword evidence="2" id="KW-0328">Glycosyltransferase</keyword>
<feature type="transmembrane region" description="Helical" evidence="4">
    <location>
        <begin position="308"/>
        <end position="326"/>
    </location>
</feature>
<evidence type="ECO:0000313" key="7">
    <source>
        <dbReference type="Proteomes" id="UP000070138"/>
    </source>
</evidence>
<gene>
    <name evidence="6" type="ORF">LS48_08505</name>
</gene>
<protein>
    <recommendedName>
        <fullName evidence="5">Glycosyltransferase 2-like domain-containing protein</fullName>
    </recommendedName>
</protein>
<keyword evidence="3" id="KW-0808">Transferase</keyword>
<evidence type="ECO:0000256" key="1">
    <source>
        <dbReference type="ARBA" id="ARBA00006739"/>
    </source>
</evidence>
<dbReference type="Pfam" id="PF00535">
    <property type="entry name" value="Glycos_transf_2"/>
    <property type="match status" value="1"/>
</dbReference>
<dbReference type="Proteomes" id="UP000070138">
    <property type="component" value="Unassembled WGS sequence"/>
</dbReference>
<dbReference type="InterPro" id="IPR029044">
    <property type="entry name" value="Nucleotide-diphossugar_trans"/>
</dbReference>
<keyword evidence="4" id="KW-0472">Membrane</keyword>
<feature type="transmembrane region" description="Helical" evidence="4">
    <location>
        <begin position="6"/>
        <end position="23"/>
    </location>
</feature>